<dbReference type="SMART" id="SM00368">
    <property type="entry name" value="LRR_RI"/>
    <property type="match status" value="3"/>
</dbReference>
<dbReference type="GO" id="GO:0006913">
    <property type="term" value="P:nucleocytoplasmic transport"/>
    <property type="evidence" value="ECO:0007669"/>
    <property type="project" value="TreeGrafter"/>
</dbReference>
<dbReference type="SUPFAM" id="SSF52047">
    <property type="entry name" value="RNI-like"/>
    <property type="match status" value="1"/>
</dbReference>
<sequence length="497" mass="55057">MTLTTTMHQSSYTTVNISKEDSKSPQSIDTVSGAWAHVAACTPSLRNPHTSAFIDPLSVLNAPSLLRSNRSLESLEVSNDSSDLLAEWYTSDLKHWQSEADLPQRRLMVQRVIAMTRINTNQRTGLPSGRTPSLAKRIELSLYSRAASFEEYSDLNSLRRRLQSLVCSSFREAAAAKRKQFRKAVRNLGKRKEFQPRKAFSLCKKRRTSISTGESAQVSSTQSLFALHEDLLSGIFSYLSGVETIQCMEVCQYAAEVLPQCVYSLDVEIHQLQQAFTLHSTDILTQFSNLTRLNVYNCDRTIEAIGGNGFDSDSNSKRELVSEIIVLQLAEALERGGGRMLTELGLISAFNNTYQLNASHALCRVLTLGSCPQLENLLLSGNNISDFGTVDIAWLLNSGALPHLVRLDVERNFIGEIGVKRIMNALSGKRYDQLRSLNLGENIISDNCVPSIVKVLSCGSCPRMKFLGLEDNFLSAIGVEAIVQAVRNRVPEGVSRL</sequence>
<reference evidence="5" key="1">
    <citation type="journal article" date="2011" name="PLoS Biol.">
        <title>Gene gain and loss during evolution of obligate parasitism in the white rust pathogen of Arabidopsis thaliana.</title>
        <authorList>
            <person name="Kemen E."/>
            <person name="Gardiner A."/>
            <person name="Schultz-Larsen T."/>
            <person name="Kemen A.C."/>
            <person name="Balmuth A.L."/>
            <person name="Robert-Seilaniantz A."/>
            <person name="Bailey K."/>
            <person name="Holub E."/>
            <person name="Studholme D.J."/>
            <person name="Maclean D."/>
            <person name="Jones J.D."/>
        </authorList>
    </citation>
    <scope>NUCLEOTIDE SEQUENCE</scope>
</reference>
<reference evidence="5" key="2">
    <citation type="submission" date="2011-02" db="EMBL/GenBank/DDBJ databases">
        <authorList>
            <person name="MacLean D."/>
        </authorList>
    </citation>
    <scope>NUCLEOTIDE SEQUENCE</scope>
</reference>
<proteinExistence type="predicted"/>
<dbReference type="PANTHER" id="PTHR24113">
    <property type="entry name" value="RAN GTPASE-ACTIVATING PROTEIN 1"/>
    <property type="match status" value="1"/>
</dbReference>
<evidence type="ECO:0000256" key="4">
    <source>
        <dbReference type="SAM" id="MobiDB-lite"/>
    </source>
</evidence>
<dbReference type="GO" id="GO:0048471">
    <property type="term" value="C:perinuclear region of cytoplasm"/>
    <property type="evidence" value="ECO:0007669"/>
    <property type="project" value="TreeGrafter"/>
</dbReference>
<dbReference type="GO" id="GO:0005634">
    <property type="term" value="C:nucleus"/>
    <property type="evidence" value="ECO:0007669"/>
    <property type="project" value="TreeGrafter"/>
</dbReference>
<evidence type="ECO:0000313" key="5">
    <source>
        <dbReference type="EMBL" id="CCA19031.1"/>
    </source>
</evidence>
<dbReference type="GO" id="GO:0005829">
    <property type="term" value="C:cytosol"/>
    <property type="evidence" value="ECO:0007669"/>
    <property type="project" value="TreeGrafter"/>
</dbReference>
<evidence type="ECO:0000256" key="2">
    <source>
        <dbReference type="ARBA" id="ARBA00022614"/>
    </source>
</evidence>
<evidence type="ECO:0000256" key="3">
    <source>
        <dbReference type="ARBA" id="ARBA00022737"/>
    </source>
</evidence>
<dbReference type="GO" id="GO:0005096">
    <property type="term" value="F:GTPase activator activity"/>
    <property type="evidence" value="ECO:0007669"/>
    <property type="project" value="UniProtKB-KW"/>
</dbReference>
<dbReference type="EMBL" id="FR824107">
    <property type="protein sequence ID" value="CCA19031.1"/>
    <property type="molecule type" value="Genomic_DNA"/>
</dbReference>
<gene>
    <name evidence="5" type="primary">AlNc14C62G4488</name>
    <name evidence="5" type="ORF">ALNC14_051740</name>
</gene>
<dbReference type="InterPro" id="IPR027038">
    <property type="entry name" value="RanGap"/>
</dbReference>
<keyword evidence="2" id="KW-0433">Leucine-rich repeat</keyword>
<keyword evidence="1" id="KW-0343">GTPase activation</keyword>
<dbReference type="InterPro" id="IPR032675">
    <property type="entry name" value="LRR_dom_sf"/>
</dbReference>
<dbReference type="PANTHER" id="PTHR24113:SF12">
    <property type="entry name" value="RAN GTPASE-ACTIVATING PROTEIN 1"/>
    <property type="match status" value="1"/>
</dbReference>
<feature type="region of interest" description="Disordered" evidence="4">
    <location>
        <begin position="1"/>
        <end position="26"/>
    </location>
</feature>
<protein>
    <submittedName>
        <fullName evidence="5">Uncharacterized protein AlNc14C62G4488</fullName>
    </submittedName>
</protein>
<organism evidence="5">
    <name type="scientific">Albugo laibachii Nc14</name>
    <dbReference type="NCBI Taxonomy" id="890382"/>
    <lineage>
        <taxon>Eukaryota</taxon>
        <taxon>Sar</taxon>
        <taxon>Stramenopiles</taxon>
        <taxon>Oomycota</taxon>
        <taxon>Peronosporomycetes</taxon>
        <taxon>Albuginales</taxon>
        <taxon>Albuginaceae</taxon>
        <taxon>Albugo</taxon>
    </lineage>
</organism>
<dbReference type="Gene3D" id="3.80.10.10">
    <property type="entry name" value="Ribonuclease Inhibitor"/>
    <property type="match status" value="1"/>
</dbReference>
<dbReference type="HOGENOM" id="CLU_021950_0_0_1"/>
<dbReference type="AlphaFoldDB" id="F0WCW0"/>
<keyword evidence="3" id="KW-0677">Repeat</keyword>
<name>F0WCW0_9STRA</name>
<feature type="compositionally biased region" description="Polar residues" evidence="4">
    <location>
        <begin position="1"/>
        <end position="17"/>
    </location>
</feature>
<accession>F0WCW0</accession>
<dbReference type="GO" id="GO:0031267">
    <property type="term" value="F:small GTPase binding"/>
    <property type="evidence" value="ECO:0007669"/>
    <property type="project" value="TreeGrafter"/>
</dbReference>
<evidence type="ECO:0000256" key="1">
    <source>
        <dbReference type="ARBA" id="ARBA00022468"/>
    </source>
</evidence>